<gene>
    <name evidence="3" type="ORF">PTD2_04511</name>
</gene>
<dbReference type="PANTHER" id="PTHR10579:SF43">
    <property type="entry name" value="ZINC FINGER (C3HC4-TYPE RING FINGER) FAMILY PROTEIN"/>
    <property type="match status" value="1"/>
</dbReference>
<sequence>MIQLTSYNSEKMHGSILTLTIISLLAGCQGQQQNTSAQSDEQAAVIEQKNTQREAQTQTNTSAEVQTKSKSSQENEIRFNHPRIENVAGLNHESLAPAQMQQVRHRIGAVYPPMPMPPILPPKPMPPQFENEQARENYLKNEQNPVKQVMLEPVSTFSIDVDTGSYSNSRRMIKMGKRPPADAVREEAFINYFDYHYSAPKSLETPFNVHTEVAPAPWNNQRQLLKIGIKGFDIEKAELKAANLVFLLDVSGSMNAPDKLPLLKSSLTMLTKQLDENDSVAIVVYAGAAGLVLPATKGNEYQVISNALNNLSAGGSTNGAQGIELAYQIASQNFKKEGINRVILATDGDFNVGMSSVDALKKLIANKRKTGIALTTLGFGQGNYNDGLMEQLANIGNGQHAYIDTINEARKVLVDELSSTMQIIAKDVKIQVEFNPAQVAEYRLIGYQNRLLKQEDFNNDTVDAGELGAGHTVTALYEITLANSPAKQIDDLRYQTPQQMPTNSNFSSAQDELAYVKLRYKAPNSDVSKLMSQAIFASETQSQFAQASQDFQFAATVAGFADKLKGEKYTGLWQYQQLIDVAVANKGDDPFGYRNEFIQLLRTAAELE</sequence>
<dbReference type="InterPro" id="IPR036465">
    <property type="entry name" value="vWFA_dom_sf"/>
</dbReference>
<dbReference type="Pfam" id="PF12034">
    <property type="entry name" value="YfbK_C"/>
    <property type="match status" value="1"/>
</dbReference>
<dbReference type="PROSITE" id="PS50234">
    <property type="entry name" value="VWFA"/>
    <property type="match status" value="1"/>
</dbReference>
<dbReference type="Pfam" id="PF12450">
    <property type="entry name" value="vWF_A"/>
    <property type="match status" value="1"/>
</dbReference>
<accession>A4C5H3</accession>
<dbReference type="InterPro" id="IPR002035">
    <property type="entry name" value="VWF_A"/>
</dbReference>
<organism evidence="3 4">
    <name type="scientific">Pseudoalteromonas tunicata D2</name>
    <dbReference type="NCBI Taxonomy" id="87626"/>
    <lineage>
        <taxon>Bacteria</taxon>
        <taxon>Pseudomonadati</taxon>
        <taxon>Pseudomonadota</taxon>
        <taxon>Gammaproteobacteria</taxon>
        <taxon>Alteromonadales</taxon>
        <taxon>Pseudoalteromonadaceae</taxon>
        <taxon>Pseudoalteromonas</taxon>
    </lineage>
</organism>
<feature type="compositionally biased region" description="Polar residues" evidence="1">
    <location>
        <begin position="53"/>
        <end position="70"/>
    </location>
</feature>
<dbReference type="PANTHER" id="PTHR10579">
    <property type="entry name" value="CALCIUM-ACTIVATED CHLORIDE CHANNEL REGULATOR"/>
    <property type="match status" value="1"/>
</dbReference>
<dbReference type="CDD" id="cd01465">
    <property type="entry name" value="vWA_subgroup"/>
    <property type="match status" value="1"/>
</dbReference>
<evidence type="ECO:0000313" key="3">
    <source>
        <dbReference type="EMBL" id="EAR30805.1"/>
    </source>
</evidence>
<keyword evidence="4" id="KW-1185">Reference proteome</keyword>
<dbReference type="Pfam" id="PF00092">
    <property type="entry name" value="VWA"/>
    <property type="match status" value="1"/>
</dbReference>
<dbReference type="STRING" id="87626.PTD2_04511"/>
<dbReference type="Gene3D" id="3.40.50.410">
    <property type="entry name" value="von Willebrand factor, type A domain"/>
    <property type="match status" value="1"/>
</dbReference>
<comment type="caution">
    <text evidence="3">The sequence shown here is derived from an EMBL/GenBank/DDBJ whole genome shotgun (WGS) entry which is preliminary data.</text>
</comment>
<dbReference type="InterPro" id="IPR021908">
    <property type="entry name" value="YfbK_C"/>
</dbReference>
<evidence type="ECO:0000259" key="2">
    <source>
        <dbReference type="PROSITE" id="PS50234"/>
    </source>
</evidence>
<dbReference type="InterPro" id="IPR051266">
    <property type="entry name" value="CLCR"/>
</dbReference>
<dbReference type="RefSeq" id="WP_009837102.1">
    <property type="nucleotide sequence ID" value="NZ_AAOH01000001.1"/>
</dbReference>
<dbReference type="HOGENOM" id="CLU_019123_3_0_6"/>
<dbReference type="SMART" id="SM00327">
    <property type="entry name" value="VWA"/>
    <property type="match status" value="1"/>
</dbReference>
<evidence type="ECO:0000313" key="4">
    <source>
        <dbReference type="Proteomes" id="UP000006201"/>
    </source>
</evidence>
<proteinExistence type="predicted"/>
<dbReference type="SUPFAM" id="SSF53300">
    <property type="entry name" value="vWA-like"/>
    <property type="match status" value="1"/>
</dbReference>
<protein>
    <submittedName>
        <fullName evidence="3">von Willebrand factor type A domain protein</fullName>
    </submittedName>
</protein>
<dbReference type="AlphaFoldDB" id="A4C5H3"/>
<reference evidence="3 4" key="1">
    <citation type="submission" date="2006-02" db="EMBL/GenBank/DDBJ databases">
        <authorList>
            <person name="Moran M.A."/>
            <person name="Kjelleberg S."/>
            <person name="Egan S."/>
            <person name="Saunders N."/>
            <person name="Thomas T."/>
            <person name="Ferriera S."/>
            <person name="Johnson J."/>
            <person name="Kravitz S."/>
            <person name="Halpern A."/>
            <person name="Remington K."/>
            <person name="Beeson K."/>
            <person name="Tran B."/>
            <person name="Rogers Y.-H."/>
            <person name="Friedman R."/>
            <person name="Venter J.C."/>
        </authorList>
    </citation>
    <scope>NUCLEOTIDE SEQUENCE [LARGE SCALE GENOMIC DNA]</scope>
    <source>
        <strain evidence="3 4">D2</strain>
    </source>
</reference>
<name>A4C5H3_9GAMM</name>
<feature type="domain" description="VWFA" evidence="2">
    <location>
        <begin position="243"/>
        <end position="421"/>
    </location>
</feature>
<dbReference type="EMBL" id="AAOH01000001">
    <property type="protein sequence ID" value="EAR30805.1"/>
    <property type="molecule type" value="Genomic_DNA"/>
</dbReference>
<dbReference type="Proteomes" id="UP000006201">
    <property type="component" value="Unassembled WGS sequence"/>
</dbReference>
<dbReference type="InterPro" id="IPR022156">
    <property type="entry name" value="Uncharacterised_YfbK_N"/>
</dbReference>
<feature type="region of interest" description="Disordered" evidence="1">
    <location>
        <begin position="39"/>
        <end position="77"/>
    </location>
</feature>
<dbReference type="eggNOG" id="COG2304">
    <property type="taxonomic scope" value="Bacteria"/>
</dbReference>
<evidence type="ECO:0000256" key="1">
    <source>
        <dbReference type="SAM" id="MobiDB-lite"/>
    </source>
</evidence>